<sequence length="438" mass="46997">MGPWLDSITGWLAANPSWLSVAIFVVAFIECLAIAGIIVPGTVLLFAVAALAGSGVLPLGEVLLLGFVGGLLGDAISYFVGRRFHQNIRRLPGLRHHPEWIGGAETYFQRYGIASLLVGRFIGPLRPMLPMVAGMFDMPFPRFAAVSVVAAAGWSIVYLLPGWAAGAAVRLPLPEGFWPQAAVVGGGMAVLLAVAVQSSLRAKRYATKVIALVAGIMLGGLFLGWPYLTQFDNGIMTLVQEHRSAAADDFVIVVTGLGDFRTQFFAAALLLALLLITKQWRHALFAGATTLGCAIVNGSMKYIFARARPEVLLEPLTTYSMPSGHSSAAFGLFMTLAVLAGRGQPVRLRLTWLLLGGIPALSIAMSRVYLGVHWPTDVLAGMMLAFCVCAASLAFVQRETSLNALPVRVWWLILPALVALFSAFALHSLPHAILRYQY</sequence>
<dbReference type="CDD" id="cd03392">
    <property type="entry name" value="PAP2_like_2"/>
    <property type="match status" value="1"/>
</dbReference>
<evidence type="ECO:0000256" key="7">
    <source>
        <dbReference type="SAM" id="Phobius"/>
    </source>
</evidence>
<dbReference type="InterPro" id="IPR000326">
    <property type="entry name" value="PAP2/HPO"/>
</dbReference>
<keyword evidence="5 7" id="KW-1133">Transmembrane helix</keyword>
<evidence type="ECO:0000256" key="2">
    <source>
        <dbReference type="ARBA" id="ARBA00010792"/>
    </source>
</evidence>
<keyword evidence="6 7" id="KW-0472">Membrane</keyword>
<evidence type="ECO:0000256" key="6">
    <source>
        <dbReference type="ARBA" id="ARBA00023136"/>
    </source>
</evidence>
<feature type="transmembrane region" description="Helical" evidence="7">
    <location>
        <begin position="409"/>
        <end position="429"/>
    </location>
</feature>
<dbReference type="Gene3D" id="1.20.144.10">
    <property type="entry name" value="Phosphatidic acid phosphatase type 2/haloperoxidase"/>
    <property type="match status" value="2"/>
</dbReference>
<feature type="transmembrane region" description="Helical" evidence="7">
    <location>
        <begin position="209"/>
        <end position="228"/>
    </location>
</feature>
<feature type="transmembrane region" description="Helical" evidence="7">
    <location>
        <begin position="283"/>
        <end position="304"/>
    </location>
</feature>
<feature type="transmembrane region" description="Helical" evidence="7">
    <location>
        <begin position="260"/>
        <end position="276"/>
    </location>
</feature>
<dbReference type="GO" id="GO:0005886">
    <property type="term" value="C:plasma membrane"/>
    <property type="evidence" value="ECO:0007669"/>
    <property type="project" value="UniProtKB-SubCell"/>
</dbReference>
<feature type="domain" description="Phosphatidic acid phosphatase type 2/haloperoxidase" evidence="8">
    <location>
        <begin position="283"/>
        <end position="393"/>
    </location>
</feature>
<keyword evidence="3" id="KW-1003">Cell membrane</keyword>
<dbReference type="PATRIC" id="fig|317.174.peg.6080"/>
<dbReference type="SMART" id="SM00014">
    <property type="entry name" value="acidPPc"/>
    <property type="match status" value="1"/>
</dbReference>
<dbReference type="PANTHER" id="PTHR30353:SF15">
    <property type="entry name" value="INNER MEMBRANE PROTEIN YABI"/>
    <property type="match status" value="1"/>
</dbReference>
<feature type="transmembrane region" description="Helical" evidence="7">
    <location>
        <begin position="324"/>
        <end position="340"/>
    </location>
</feature>
<feature type="transmembrane region" description="Helical" evidence="7">
    <location>
        <begin position="62"/>
        <end position="81"/>
    </location>
</feature>
<proteinExistence type="inferred from homology"/>
<dbReference type="PANTHER" id="PTHR30353">
    <property type="entry name" value="INNER MEMBRANE PROTEIN DEDA-RELATED"/>
    <property type="match status" value="1"/>
</dbReference>
<accession>A0A085ULF5</accession>
<comment type="similarity">
    <text evidence="2">Belongs to the DedA family.</text>
</comment>
<feature type="transmembrane region" description="Helical" evidence="7">
    <location>
        <begin position="143"/>
        <end position="165"/>
    </location>
</feature>
<organism evidence="9 10">
    <name type="scientific">Pseudomonas syringae</name>
    <dbReference type="NCBI Taxonomy" id="317"/>
    <lineage>
        <taxon>Bacteria</taxon>
        <taxon>Pseudomonadati</taxon>
        <taxon>Pseudomonadota</taxon>
        <taxon>Gammaproteobacteria</taxon>
        <taxon>Pseudomonadales</taxon>
        <taxon>Pseudomonadaceae</taxon>
        <taxon>Pseudomonas</taxon>
    </lineage>
</organism>
<dbReference type="SUPFAM" id="SSF48317">
    <property type="entry name" value="Acid phosphatase/Vanadium-dependent haloperoxidase"/>
    <property type="match status" value="1"/>
</dbReference>
<evidence type="ECO:0000256" key="1">
    <source>
        <dbReference type="ARBA" id="ARBA00004651"/>
    </source>
</evidence>
<feature type="transmembrane region" description="Helical" evidence="7">
    <location>
        <begin position="352"/>
        <end position="372"/>
    </location>
</feature>
<dbReference type="EMBL" id="JPQT01000174">
    <property type="protein sequence ID" value="KFE44018.1"/>
    <property type="molecule type" value="Genomic_DNA"/>
</dbReference>
<dbReference type="InterPro" id="IPR032816">
    <property type="entry name" value="VTT_dom"/>
</dbReference>
<dbReference type="Pfam" id="PF01569">
    <property type="entry name" value="PAP2"/>
    <property type="match status" value="1"/>
</dbReference>
<feature type="transmembrane region" description="Helical" evidence="7">
    <location>
        <begin position="378"/>
        <end position="397"/>
    </location>
</feature>
<keyword evidence="4 7" id="KW-0812">Transmembrane</keyword>
<evidence type="ECO:0000259" key="8">
    <source>
        <dbReference type="SMART" id="SM00014"/>
    </source>
</evidence>
<dbReference type="InterPro" id="IPR036938">
    <property type="entry name" value="PAP2/HPO_sf"/>
</dbReference>
<evidence type="ECO:0000256" key="3">
    <source>
        <dbReference type="ARBA" id="ARBA00022475"/>
    </source>
</evidence>
<evidence type="ECO:0000313" key="10">
    <source>
        <dbReference type="Proteomes" id="UP000028643"/>
    </source>
</evidence>
<reference evidence="9 10" key="1">
    <citation type="submission" date="2014-07" db="EMBL/GenBank/DDBJ databases">
        <title>Draft Genome Sequences of Environmental Pseudomonas syringae strains.</title>
        <authorList>
            <person name="Baltrus D.A."/>
            <person name="Berge O."/>
            <person name="Morris C."/>
        </authorList>
    </citation>
    <scope>NUCLEOTIDE SEQUENCE [LARGE SCALE GENOMIC DNA]</scope>
    <source>
        <strain evidence="9 10">CEB003</strain>
    </source>
</reference>
<dbReference type="AlphaFoldDB" id="A0A085ULF5"/>
<feature type="transmembrane region" description="Helical" evidence="7">
    <location>
        <begin position="177"/>
        <end position="197"/>
    </location>
</feature>
<dbReference type="RefSeq" id="WP_047579645.1">
    <property type="nucleotide sequence ID" value="NZ_JPQT01000174.1"/>
</dbReference>
<comment type="caution">
    <text evidence="9">The sequence shown here is derived from an EMBL/GenBank/DDBJ whole genome shotgun (WGS) entry which is preliminary data.</text>
</comment>
<comment type="subcellular location">
    <subcellularLocation>
        <location evidence="1">Cell membrane</location>
        <topology evidence="1">Multi-pass membrane protein</topology>
    </subcellularLocation>
</comment>
<gene>
    <name evidence="9" type="ORF">IV02_29795</name>
</gene>
<dbReference type="InterPro" id="IPR032818">
    <property type="entry name" value="DedA-like"/>
</dbReference>
<feature type="transmembrane region" description="Helical" evidence="7">
    <location>
        <begin position="21"/>
        <end position="50"/>
    </location>
</feature>
<evidence type="ECO:0000256" key="4">
    <source>
        <dbReference type="ARBA" id="ARBA00022692"/>
    </source>
</evidence>
<dbReference type="Proteomes" id="UP000028643">
    <property type="component" value="Unassembled WGS sequence"/>
</dbReference>
<protein>
    <submittedName>
        <fullName evidence="9">Phosphoesterase</fullName>
    </submittedName>
</protein>
<name>A0A085ULF5_PSESX</name>
<dbReference type="Pfam" id="PF09335">
    <property type="entry name" value="VTT_dom"/>
    <property type="match status" value="1"/>
</dbReference>
<evidence type="ECO:0000313" key="9">
    <source>
        <dbReference type="EMBL" id="KFE44018.1"/>
    </source>
</evidence>
<evidence type="ECO:0000256" key="5">
    <source>
        <dbReference type="ARBA" id="ARBA00022989"/>
    </source>
</evidence>